<sequence>MFYQKYCAKIISDMTQVVVAIGLITVLSNYVRSGLMDAGLWAEPDFWQRWALLVVTILFASYHLIAYTADLACEPADTAWAAGDRSPSKIIVLFLVDLAGLGALGAMFAVLAVGGAAGIERFAVEWPALSWLAGFAATWHGLNVVWHVLAGSRWSAWGSHFGFGALFAGLAAWAHLSAHDRLALPAAQVEDLWILAFAGVVLMLYFTRGRRLIRTALSQH</sequence>
<feature type="transmembrane region" description="Helical" evidence="1">
    <location>
        <begin position="90"/>
        <end position="116"/>
    </location>
</feature>
<keyword evidence="1" id="KW-0472">Membrane</keyword>
<gene>
    <name evidence="2" type="ORF">DDZ18_09565</name>
</gene>
<feature type="transmembrane region" description="Helical" evidence="1">
    <location>
        <begin position="182"/>
        <end position="206"/>
    </location>
</feature>
<evidence type="ECO:0000256" key="1">
    <source>
        <dbReference type="SAM" id="Phobius"/>
    </source>
</evidence>
<dbReference type="Proteomes" id="UP000245168">
    <property type="component" value="Unassembled WGS sequence"/>
</dbReference>
<proteinExistence type="predicted"/>
<accession>A0A2U2BSH6</accession>
<protein>
    <submittedName>
        <fullName evidence="2">Uncharacterized protein</fullName>
    </submittedName>
</protein>
<comment type="caution">
    <text evidence="2">The sequence shown here is derived from an EMBL/GenBank/DDBJ whole genome shotgun (WGS) entry which is preliminary data.</text>
</comment>
<feature type="transmembrane region" description="Helical" evidence="1">
    <location>
        <begin position="50"/>
        <end position="69"/>
    </location>
</feature>
<evidence type="ECO:0000313" key="2">
    <source>
        <dbReference type="EMBL" id="PWE16948.1"/>
    </source>
</evidence>
<keyword evidence="3" id="KW-1185">Reference proteome</keyword>
<dbReference type="EMBL" id="QEXV01000004">
    <property type="protein sequence ID" value="PWE16948.1"/>
    <property type="molecule type" value="Genomic_DNA"/>
</dbReference>
<feature type="transmembrane region" description="Helical" evidence="1">
    <location>
        <begin position="156"/>
        <end position="176"/>
    </location>
</feature>
<keyword evidence="1" id="KW-1133">Transmembrane helix</keyword>
<feature type="transmembrane region" description="Helical" evidence="1">
    <location>
        <begin position="12"/>
        <end position="30"/>
    </location>
</feature>
<organism evidence="2 3">
    <name type="scientific">Marinicauda salina</name>
    <dbReference type="NCBI Taxonomy" id="2135793"/>
    <lineage>
        <taxon>Bacteria</taxon>
        <taxon>Pseudomonadati</taxon>
        <taxon>Pseudomonadota</taxon>
        <taxon>Alphaproteobacteria</taxon>
        <taxon>Maricaulales</taxon>
        <taxon>Maricaulaceae</taxon>
        <taxon>Marinicauda</taxon>
    </lineage>
</organism>
<evidence type="ECO:0000313" key="3">
    <source>
        <dbReference type="Proteomes" id="UP000245168"/>
    </source>
</evidence>
<name>A0A2U2BSH6_9PROT</name>
<dbReference type="RefSeq" id="WP_109253172.1">
    <property type="nucleotide sequence ID" value="NZ_QEXV01000004.1"/>
</dbReference>
<feature type="transmembrane region" description="Helical" evidence="1">
    <location>
        <begin position="128"/>
        <end position="149"/>
    </location>
</feature>
<dbReference type="AlphaFoldDB" id="A0A2U2BSH6"/>
<keyword evidence="1" id="KW-0812">Transmembrane</keyword>
<reference evidence="3" key="1">
    <citation type="submission" date="2018-05" db="EMBL/GenBank/DDBJ databases">
        <authorList>
            <person name="Liu B.-T."/>
        </authorList>
    </citation>
    <scope>NUCLEOTIDE SEQUENCE [LARGE SCALE GENOMIC DNA]</scope>
    <source>
        <strain evidence="3">WD6-1</strain>
    </source>
</reference>
<dbReference type="OrthoDB" id="9882498at2"/>